<dbReference type="Gene3D" id="3.30.1490.20">
    <property type="entry name" value="ATP-grasp fold, A domain"/>
    <property type="match status" value="1"/>
</dbReference>
<dbReference type="InterPro" id="IPR016102">
    <property type="entry name" value="Succinyl-CoA_synth-like"/>
</dbReference>
<keyword evidence="6 9" id="KW-0067">ATP-binding</keyword>
<keyword evidence="12" id="KW-1185">Reference proteome</keyword>
<dbReference type="GO" id="GO:0006099">
    <property type="term" value="P:tricarboxylic acid cycle"/>
    <property type="evidence" value="ECO:0007669"/>
    <property type="project" value="UniProtKB-UniRule"/>
</dbReference>
<evidence type="ECO:0000256" key="9">
    <source>
        <dbReference type="HAMAP-Rule" id="MF_03219"/>
    </source>
</evidence>
<keyword evidence="3 9" id="KW-0436">Ligase</keyword>
<evidence type="ECO:0000256" key="4">
    <source>
        <dbReference type="ARBA" id="ARBA00022723"/>
    </source>
</evidence>
<comment type="catalytic activity">
    <reaction evidence="9">
        <text>succinate + ATP + CoA = succinyl-CoA + ADP + phosphate</text>
        <dbReference type="Rhea" id="RHEA:17661"/>
        <dbReference type="ChEBI" id="CHEBI:30031"/>
        <dbReference type="ChEBI" id="CHEBI:30616"/>
        <dbReference type="ChEBI" id="CHEBI:43474"/>
        <dbReference type="ChEBI" id="CHEBI:57287"/>
        <dbReference type="ChEBI" id="CHEBI:57292"/>
        <dbReference type="ChEBI" id="CHEBI:456216"/>
        <dbReference type="EC" id="6.2.1.5"/>
    </reaction>
</comment>
<dbReference type="HAMAP" id="MF_00558">
    <property type="entry name" value="Succ_CoA_beta"/>
    <property type="match status" value="1"/>
</dbReference>
<comment type="similarity">
    <text evidence="9">Belongs to the succinate/malate CoA ligase beta subunit family.</text>
</comment>
<comment type="function">
    <text evidence="9">Succinyl-CoA synthetase functions in the citric acid cycle (TCA), coupling the hydrolysis of succinyl-CoA to the synthesis of ATP and thus represents the only step of substrate-level phosphorylation in the TCA. The beta subunit provides nucleotide specificity of the enzyme and binds the substrate succinate, while the binding sites for coenzyme A and phosphate are found in the alpha subunit.</text>
</comment>
<dbReference type="GO" id="GO:0006104">
    <property type="term" value="P:succinyl-CoA metabolic process"/>
    <property type="evidence" value="ECO:0007669"/>
    <property type="project" value="TreeGrafter"/>
</dbReference>
<dbReference type="SUPFAM" id="SSF56059">
    <property type="entry name" value="Glutathione synthetase ATP-binding domain-like"/>
    <property type="match status" value="1"/>
</dbReference>
<dbReference type="GO" id="GO:0005524">
    <property type="term" value="F:ATP binding"/>
    <property type="evidence" value="ECO:0007669"/>
    <property type="project" value="UniProtKB-UniRule"/>
</dbReference>
<dbReference type="Pfam" id="PF00549">
    <property type="entry name" value="Ligase_CoA"/>
    <property type="match status" value="1"/>
</dbReference>
<comment type="subcellular location">
    <subcellularLocation>
        <location evidence="9">Mitochondrion</location>
    </subcellularLocation>
</comment>
<feature type="binding site" evidence="9">
    <location>
        <position position="230"/>
    </location>
    <ligand>
        <name>Mg(2+)</name>
        <dbReference type="ChEBI" id="CHEBI:18420"/>
    </ligand>
</feature>
<comment type="caution">
    <text evidence="9">Lacks conserved residue(s) required for the propagation of feature annotation.</text>
</comment>
<organism evidence="11 12">
    <name type="scientific">Trichinella nelsoni</name>
    <dbReference type="NCBI Taxonomy" id="6336"/>
    <lineage>
        <taxon>Eukaryota</taxon>
        <taxon>Metazoa</taxon>
        <taxon>Ecdysozoa</taxon>
        <taxon>Nematoda</taxon>
        <taxon>Enoplea</taxon>
        <taxon>Dorylaimia</taxon>
        <taxon>Trichinellida</taxon>
        <taxon>Trichinellidae</taxon>
        <taxon>Trichinella</taxon>
    </lineage>
</organism>
<keyword evidence="5 9" id="KW-0547">Nucleotide-binding</keyword>
<dbReference type="GO" id="GO:0042709">
    <property type="term" value="C:succinate-CoA ligase complex"/>
    <property type="evidence" value="ECO:0007669"/>
    <property type="project" value="TreeGrafter"/>
</dbReference>
<gene>
    <name evidence="11" type="primary">SUCLA2</name>
    <name evidence="11" type="ORF">T07_11668</name>
</gene>
<dbReference type="Gene3D" id="3.40.50.261">
    <property type="entry name" value="Succinyl-CoA synthetase domains"/>
    <property type="match status" value="1"/>
</dbReference>
<dbReference type="PROSITE" id="PS50975">
    <property type="entry name" value="ATP_GRASP"/>
    <property type="match status" value="1"/>
</dbReference>
<evidence type="ECO:0000256" key="7">
    <source>
        <dbReference type="ARBA" id="ARBA00022842"/>
    </source>
</evidence>
<accession>A0A0V0RN87</accession>
<dbReference type="PANTHER" id="PTHR11815">
    <property type="entry name" value="SUCCINYL-COA SYNTHETASE BETA CHAIN"/>
    <property type="match status" value="1"/>
</dbReference>
<dbReference type="InterPro" id="IPR013650">
    <property type="entry name" value="ATP-grasp_succ-CoA_synth-type"/>
</dbReference>
<dbReference type="InterPro" id="IPR005811">
    <property type="entry name" value="SUCC_ACL_C"/>
</dbReference>
<comment type="caution">
    <text evidence="11">The sequence shown here is derived from an EMBL/GenBank/DDBJ whole genome shotgun (WGS) entry which is preliminary data.</text>
</comment>
<proteinExistence type="inferred from homology"/>
<dbReference type="GO" id="GO:0005739">
    <property type="term" value="C:mitochondrion"/>
    <property type="evidence" value="ECO:0007669"/>
    <property type="project" value="UniProtKB-SubCell"/>
</dbReference>
<dbReference type="Proteomes" id="UP000054630">
    <property type="component" value="Unassembled WGS sequence"/>
</dbReference>
<dbReference type="NCBIfam" id="NF001913">
    <property type="entry name" value="PRK00696.1"/>
    <property type="match status" value="1"/>
</dbReference>
<keyword evidence="2 9" id="KW-0816">Tricarboxylic acid cycle</keyword>
<sequence length="450" mass="48978">MAAAWIPRFLRCSSALVQKVPNRTLSVIEHQGLKLLKELDIPCPEHEVITNVDQATEAMARLGGSDFVLKALVPTGGRGLGVFDNGLKGGVQMICSEEEAVDIASKMIGHHLKTKQTGDKGLLCEKLLLAKRHFLRREYYFSITLDRMHNGPVLIGCGQGGMSIEKIAAEDPDAIVYLPVDVVDGIDENKAREMISKMGFTSHCQDQALEIFKKLYSMFIKYDCNLVEINPMAEDSSGNCTFVYSNNEILFNFTIQCMDCKVVVDDAAAYRQKELFAMVGQRATNELEQEAAEFNLNYIPLEGDIACLVNGAGLAMATMDIIKLHGGEPANFLDIGGGASIDQVSAAFRIISKDSKVRAILVNIFGGILRCDVIATGVCRAAKDLNLTVPIVCRLQGTKVDDAKAVITANQLKVLAVDNLDDAAKMSVKLASIMNIAKEVALDVSFELPI</sequence>
<dbReference type="GO" id="GO:0004775">
    <property type="term" value="F:succinate-CoA ligase (ADP-forming) activity"/>
    <property type="evidence" value="ECO:0007669"/>
    <property type="project" value="UniProtKB-UniRule"/>
</dbReference>
<evidence type="ECO:0000256" key="8">
    <source>
        <dbReference type="ARBA" id="ARBA00022946"/>
    </source>
</evidence>
<evidence type="ECO:0000256" key="5">
    <source>
        <dbReference type="ARBA" id="ARBA00022741"/>
    </source>
</evidence>
<keyword evidence="9" id="KW-0496">Mitochondrion</keyword>
<reference evidence="11 12" key="1">
    <citation type="submission" date="2015-01" db="EMBL/GenBank/DDBJ databases">
        <title>Evolution of Trichinella species and genotypes.</title>
        <authorList>
            <person name="Korhonen P.K."/>
            <person name="Edoardo P."/>
            <person name="Giuseppe L.R."/>
            <person name="Gasser R.B."/>
        </authorList>
    </citation>
    <scope>NUCLEOTIDE SEQUENCE [LARGE SCALE GENOMIC DNA]</scope>
    <source>
        <strain evidence="11">ISS37</strain>
    </source>
</reference>
<dbReference type="PIRSF" id="PIRSF001554">
    <property type="entry name" value="SucCS_beta"/>
    <property type="match status" value="1"/>
</dbReference>
<dbReference type="PANTHER" id="PTHR11815:SF1">
    <property type="entry name" value="SUCCINATE--COA LIGASE [ADP-FORMING] SUBUNIT BETA, MITOCHONDRIAL"/>
    <property type="match status" value="1"/>
</dbReference>
<dbReference type="EMBL" id="JYDL01000123">
    <property type="protein sequence ID" value="KRX15768.1"/>
    <property type="molecule type" value="Genomic_DNA"/>
</dbReference>
<comment type="cofactor">
    <cofactor evidence="9">
        <name>Mg(2+)</name>
        <dbReference type="ChEBI" id="CHEBI:18420"/>
    </cofactor>
    <text evidence="9">Binds 1 Mg(2+) ion per subunit.</text>
</comment>
<evidence type="ECO:0000256" key="1">
    <source>
        <dbReference type="ARBA" id="ARBA00005064"/>
    </source>
</evidence>
<dbReference type="Pfam" id="PF08442">
    <property type="entry name" value="ATP-grasp_2"/>
    <property type="match status" value="1"/>
</dbReference>
<keyword evidence="7 9" id="KW-0460">Magnesium</keyword>
<evidence type="ECO:0000256" key="6">
    <source>
        <dbReference type="ARBA" id="ARBA00022840"/>
    </source>
</evidence>
<feature type="binding site" evidence="9">
    <location>
        <position position="310"/>
    </location>
    <ligand>
        <name>substrate</name>
        <note>ligand shared with subunit alpha</note>
    </ligand>
</feature>
<name>A0A0V0RN87_9BILA</name>
<dbReference type="STRING" id="6336.A0A0V0RN87"/>
<dbReference type="InterPro" id="IPR005809">
    <property type="entry name" value="Succ_CoA_ligase-like_bsu"/>
</dbReference>
<dbReference type="InterPro" id="IPR011761">
    <property type="entry name" value="ATP-grasp"/>
</dbReference>
<dbReference type="UniPathway" id="UPA00223">
    <property type="reaction ID" value="UER00999"/>
</dbReference>
<feature type="binding site" evidence="9">
    <location>
        <position position="70"/>
    </location>
    <ligand>
        <name>ATP</name>
        <dbReference type="ChEBI" id="CHEBI:30616"/>
    </ligand>
</feature>
<keyword evidence="8" id="KW-0809">Transit peptide</keyword>
<dbReference type="GO" id="GO:0000287">
    <property type="term" value="F:magnesium ion binding"/>
    <property type="evidence" value="ECO:0007669"/>
    <property type="project" value="UniProtKB-UniRule"/>
</dbReference>
<keyword evidence="4 9" id="KW-0479">Metal-binding</keyword>
<evidence type="ECO:0000313" key="12">
    <source>
        <dbReference type="Proteomes" id="UP000054630"/>
    </source>
</evidence>
<evidence type="ECO:0000313" key="11">
    <source>
        <dbReference type="EMBL" id="KRX15768.1"/>
    </source>
</evidence>
<dbReference type="InterPro" id="IPR013815">
    <property type="entry name" value="ATP_grasp_subdomain_1"/>
</dbReference>
<dbReference type="SUPFAM" id="SSF52210">
    <property type="entry name" value="Succinyl-CoA synthetase domains"/>
    <property type="match status" value="1"/>
</dbReference>
<evidence type="ECO:0000256" key="3">
    <source>
        <dbReference type="ARBA" id="ARBA00022598"/>
    </source>
</evidence>
<dbReference type="FunFam" id="3.40.50.261:FF:000001">
    <property type="entry name" value="Succinate--CoA ligase [ADP-forming] subunit beta"/>
    <property type="match status" value="1"/>
</dbReference>
<dbReference type="AlphaFoldDB" id="A0A0V0RN87"/>
<comment type="subunit">
    <text evidence="9">Heterodimer of an alpha and a beta subunit.</text>
</comment>
<feature type="binding site" evidence="9">
    <location>
        <position position="259"/>
    </location>
    <ligand>
        <name>Mg(2+)</name>
        <dbReference type="ChEBI" id="CHEBI:18420"/>
    </ligand>
</feature>
<dbReference type="FunFam" id="3.30.470.20:FF:000002">
    <property type="entry name" value="Succinate--CoA ligase [ADP-forming] subunit beta"/>
    <property type="match status" value="1"/>
</dbReference>
<comment type="pathway">
    <text evidence="1 9">Carbohydrate metabolism; tricarboxylic acid cycle; succinate from succinyl-CoA (ligase route): step 1/1.</text>
</comment>
<evidence type="ECO:0000259" key="10">
    <source>
        <dbReference type="PROSITE" id="PS50975"/>
    </source>
</evidence>
<feature type="binding site" evidence="9">
    <location>
        <begin position="77"/>
        <end position="79"/>
    </location>
    <ligand>
        <name>ATP</name>
        <dbReference type="ChEBI" id="CHEBI:30616"/>
    </ligand>
</feature>
<evidence type="ECO:0000256" key="2">
    <source>
        <dbReference type="ARBA" id="ARBA00022532"/>
    </source>
</evidence>
<dbReference type="Gene3D" id="3.30.470.20">
    <property type="entry name" value="ATP-grasp fold, B domain"/>
    <property type="match status" value="1"/>
</dbReference>
<protein>
    <recommendedName>
        <fullName evidence="9">Succinate--CoA ligase [ADP-forming] subunit beta, mitochondrial</fullName>
        <ecNumber evidence="9">6.2.1.5</ecNumber>
    </recommendedName>
    <alternativeName>
        <fullName evidence="9">Succinyl-CoA synthetase beta chain</fullName>
        <shortName evidence="9">SCS-beta</shortName>
    </alternativeName>
</protein>
<feature type="binding site" evidence="9">
    <location>
        <position position="138"/>
    </location>
    <ligand>
        <name>ATP</name>
        <dbReference type="ChEBI" id="CHEBI:30616"/>
    </ligand>
</feature>
<dbReference type="EC" id="6.2.1.5" evidence="9"/>
<dbReference type="InterPro" id="IPR017866">
    <property type="entry name" value="Succ-CoA_synthase_bsu_CS"/>
</dbReference>
<dbReference type="PROSITE" id="PS01217">
    <property type="entry name" value="SUCCINYL_COA_LIG_3"/>
    <property type="match status" value="1"/>
</dbReference>
<dbReference type="OrthoDB" id="1552at2759"/>
<feature type="domain" description="ATP-grasp" evidence="10">
    <location>
        <begin position="33"/>
        <end position="259"/>
    </location>
</feature>